<organism evidence="5 6">
    <name type="scientific">Dendroctonus ponderosae</name>
    <name type="common">Mountain pine beetle</name>
    <dbReference type="NCBI Taxonomy" id="77166"/>
    <lineage>
        <taxon>Eukaryota</taxon>
        <taxon>Metazoa</taxon>
        <taxon>Ecdysozoa</taxon>
        <taxon>Arthropoda</taxon>
        <taxon>Hexapoda</taxon>
        <taxon>Insecta</taxon>
        <taxon>Pterygota</taxon>
        <taxon>Neoptera</taxon>
        <taxon>Endopterygota</taxon>
        <taxon>Coleoptera</taxon>
        <taxon>Polyphaga</taxon>
        <taxon>Cucujiformia</taxon>
        <taxon>Curculionidae</taxon>
        <taxon>Scolytinae</taxon>
        <taxon>Dendroctonus</taxon>
    </lineage>
</organism>
<evidence type="ECO:0000259" key="1">
    <source>
        <dbReference type="Pfam" id="PF12432"/>
    </source>
</evidence>
<dbReference type="GO" id="GO:0032039">
    <property type="term" value="C:integrator complex"/>
    <property type="evidence" value="ECO:0007669"/>
    <property type="project" value="InterPro"/>
</dbReference>
<accession>U4UIS5</accession>
<dbReference type="InterPro" id="IPR053964">
    <property type="entry name" value="INT1_R3"/>
</dbReference>
<dbReference type="PANTHER" id="PTHR21224">
    <property type="entry name" value="INTEGRATOR COMPLEX SUBUNIT 1"/>
    <property type="match status" value="1"/>
</dbReference>
<feature type="domain" description="Integrator complex subunit 1 RPB2-binding" evidence="1">
    <location>
        <begin position="272"/>
        <end position="427"/>
    </location>
</feature>
<dbReference type="GO" id="GO:0034474">
    <property type="term" value="P:U2 snRNA 3'-end processing"/>
    <property type="evidence" value="ECO:0007669"/>
    <property type="project" value="InterPro"/>
</dbReference>
<dbReference type="OrthoDB" id="19938at2759"/>
<evidence type="ECO:0000259" key="2">
    <source>
        <dbReference type="Pfam" id="PF22927"/>
    </source>
</evidence>
<dbReference type="InterPro" id="IPR016024">
    <property type="entry name" value="ARM-type_fold"/>
</dbReference>
<feature type="domain" description="Integrator complex subunit 1 R3" evidence="2">
    <location>
        <begin position="1464"/>
        <end position="1622"/>
    </location>
</feature>
<dbReference type="Gene3D" id="1.25.10.10">
    <property type="entry name" value="Leucine-rich Repeat Variant"/>
    <property type="match status" value="1"/>
</dbReference>
<feature type="domain" description="Integrator complex subunit 1 INTS2-binding" evidence="4">
    <location>
        <begin position="891"/>
        <end position="1205"/>
    </location>
</feature>
<dbReference type="SUPFAM" id="SSF48371">
    <property type="entry name" value="ARM repeat"/>
    <property type="match status" value="1"/>
</dbReference>
<name>U4UIS5_DENPD</name>
<protein>
    <submittedName>
        <fullName evidence="5">Uncharacterized protein</fullName>
    </submittedName>
</protein>
<dbReference type="Pfam" id="PF22928">
    <property type="entry name" value="INTS1_R4"/>
    <property type="match status" value="1"/>
</dbReference>
<gene>
    <name evidence="5" type="ORF">D910_11220</name>
</gene>
<evidence type="ECO:0000259" key="4">
    <source>
        <dbReference type="Pfam" id="PF22929"/>
    </source>
</evidence>
<dbReference type="STRING" id="77166.U4UIS5"/>
<dbReference type="Pfam" id="PF22929">
    <property type="entry name" value="INTS1_INTS2-bd"/>
    <property type="match status" value="1"/>
</dbReference>
<evidence type="ECO:0000259" key="3">
    <source>
        <dbReference type="Pfam" id="PF22928"/>
    </source>
</evidence>
<dbReference type="Pfam" id="PF22927">
    <property type="entry name" value="INT1_R3"/>
    <property type="match status" value="1"/>
</dbReference>
<dbReference type="InterPro" id="IPR038902">
    <property type="entry name" value="INTS1"/>
</dbReference>
<dbReference type="EMBL" id="KB632375">
    <property type="protein sequence ID" value="ERL93934.1"/>
    <property type="molecule type" value="Genomic_DNA"/>
</dbReference>
<dbReference type="InterPro" id="IPR053966">
    <property type="entry name" value="INTS1_INTS2-bd"/>
</dbReference>
<dbReference type="Pfam" id="PF12432">
    <property type="entry name" value="INTS1_RP2B-bd"/>
    <property type="match status" value="1"/>
</dbReference>
<proteinExistence type="predicted"/>
<dbReference type="InterPro" id="IPR053965">
    <property type="entry name" value="INTS1_R4"/>
</dbReference>
<dbReference type="InterPro" id="IPR022145">
    <property type="entry name" value="INTS1_RPB2-bd"/>
</dbReference>
<sequence length="1800" mass="203601">MSKVPGDKLKREASSSTLAVPPSKKLKVGLAGVSRSGIIGTGSASLLPIDRMAGGSSGTEPWESLAIECDVADVFDKLTQNAYADNTDRIVGYIIGFIKNLRATKAKPCKLTWSTIFSLGCLKPEIFTNENVVNGMVSVLRRDIAAGLKGMHKSNSHVHQMFLNLICHAFSEKDNWPEIFVKLYVEDAIGDRIIIDSPFAKPFVDNIITAFHTKVPPLTSLLKSENWSSASRDTSSPLTINNMEDDDPASEQKNIVETWQARISPRYAHAQEQVEQILLEAIQDLLARRQQPEATSKNLVKLLSTACGLIEMRVIAVSRIEAWLHNHKLMKPAQELLAYLCYNCSASSQRDLEVIAQLSKLRLKNKPMVNYFNNCLREMVLSFQENLYPLLKYTIYNELSNARNPNNLIVVGALFQVKPDHAADALADICLELLLNKEDYLRSLRALLKEINRVLRHDFNLLNVVHALLRERKELNASIRDHDFRERIFLSLVDLSTMCMLLCVSPQVRDAATQSKRDVSVLTAFKMQVTNIQRECVTWLQDSALRVFRPNVPDFHHALLKVLFLEQPEHYYKVDSWPGENERNLFLRLASEVPLLQATLLRILLIGISKEHPITPNEVTDVVDQLIKRAANLSPDCGPPLQIDKLEIMDFFFNLCSYNYPENITLPHGYVAPKLAISILYWKVWLILLTLAAHNPSTIGNLAWNKYPTLRMFMEMCITNYFSFPPPTMITAEDDFHSKELQVLALEKQTILEFESHLAAASTKAEINEQTSHLLPQLMEQNPLGDSRRPPPQILDLLQTLNNSHRLGHLLCKSRHPDFLLDIMSRQGGAHMPWLAELVHSAEGVLSHLPVQCLCEYLLSTAPAEKLTKHGQLLAHLRTVVNGPDTQSACEVLEYLFRRLTSDHGASRTQATKGLGLILSPTEDGELNVENYSNWLSQYIRHFAHFAIIKPVLVQFLRQALQIETNPTIMSSYINFLTTQDCYESFAELNDLISDLSSVIIERHSVTSYVLPGDGNVTLKNLLQLFCIYTIKSKENVEESYSIHQTYNNEYVIVSWGTGEQCPMQPLVIHSAIVLLTYGPLPLFEPFNMLLNTWFPLNMDHPRAYSPDTSETTSYLPDWMKLRMIRSNVSRLVDAAIEKLEPPKLVLFIQSFGIPTSSITKLLNTLDKATILDQKLVMDSVLDKTYMIQLVEVQNKRGAIGGEIFVKAIEMQFPPVQKGDAEIDVDNRKVLSYGGQSEKSVFTDKVIVENLNILFNPHFMGDKNKIIPNLVRVIDVKFTSSPETTVGLLFSKKFLQFRPLLISLLLQRASWQSLFKLVTYLLCEDSEKVCPVSVLDYLTALIKSPKLWQGRDKAVPKHAHFEDMLKLNETQVKCIVKYILEESDQCESNWKQKMESRLPLLLKCIGEHAPVIIKMLFQSSDTEIYSRELLLMTYMSLPFAGQEELELKADTTLDILKMNCSSAIDRIAHCLLSALSATPRSKDWPKKSQDLELCSRKLAATHPLLVLRHLPMLSGSLKGRAQYEWAVLKSRGHFLLFGQILGLMELLQPYIFHQTDQSGTLYELLLSFFQLLNFHYHRSELNSLVKRIVTFIQNWMVHDVKGGSKFLQEHGGMLNDIQYSQPGIRPLLSSVSLPASYQESTSDVLVGSVNPPVAEPYPDRWEQLKNALQTQDCLNALQEIDQISNKRPQLLDSVSQNLYGLLESPNNSIRSVVILLMVRWLKYNPKAASEALPAILSCLDSENGDVVSSLLERISDIVPVMQEYAKIILTKVFQLGMKSVLVTTSSITKTVDLLYLQYGC</sequence>
<reference evidence="5 6" key="1">
    <citation type="journal article" date="2013" name="Genome Biol.">
        <title>Draft genome of the mountain pine beetle, Dendroctonus ponderosae Hopkins, a major forest pest.</title>
        <authorList>
            <person name="Keeling C.I."/>
            <person name="Yuen M.M."/>
            <person name="Liao N.Y."/>
            <person name="Docking T.R."/>
            <person name="Chan S.K."/>
            <person name="Taylor G.A."/>
            <person name="Palmquist D.L."/>
            <person name="Jackman S.D."/>
            <person name="Nguyen A."/>
            <person name="Li M."/>
            <person name="Henderson H."/>
            <person name="Janes J.K."/>
            <person name="Zhao Y."/>
            <person name="Pandoh P."/>
            <person name="Moore R."/>
            <person name="Sperling F.A."/>
            <person name="Huber D.P."/>
            <person name="Birol I."/>
            <person name="Jones S.J."/>
            <person name="Bohlmann J."/>
        </authorList>
    </citation>
    <scope>NUCLEOTIDE SEQUENCE</scope>
</reference>
<dbReference type="Proteomes" id="UP000030742">
    <property type="component" value="Unassembled WGS sequence"/>
</dbReference>
<dbReference type="PANTHER" id="PTHR21224:SF1">
    <property type="entry name" value="INTEGRATOR COMPLEX SUBUNIT 1"/>
    <property type="match status" value="1"/>
</dbReference>
<evidence type="ECO:0000313" key="6">
    <source>
        <dbReference type="Proteomes" id="UP000030742"/>
    </source>
</evidence>
<evidence type="ECO:0000313" key="5">
    <source>
        <dbReference type="EMBL" id="ERL93934.1"/>
    </source>
</evidence>
<dbReference type="InterPro" id="IPR011989">
    <property type="entry name" value="ARM-like"/>
</dbReference>
<feature type="domain" description="Integrator complex subunit 1 R4" evidence="3">
    <location>
        <begin position="1662"/>
        <end position="1759"/>
    </location>
</feature>